<organism evidence="1 2">
    <name type="scientific">Lysinibacillus pakistanensis</name>
    <dbReference type="NCBI Taxonomy" id="759811"/>
    <lineage>
        <taxon>Bacteria</taxon>
        <taxon>Bacillati</taxon>
        <taxon>Bacillota</taxon>
        <taxon>Bacilli</taxon>
        <taxon>Bacillales</taxon>
        <taxon>Bacillaceae</taxon>
        <taxon>Lysinibacillus</taxon>
    </lineage>
</organism>
<evidence type="ECO:0000313" key="2">
    <source>
        <dbReference type="Proteomes" id="UP001178322"/>
    </source>
</evidence>
<dbReference type="RefSeq" id="WP_283868951.1">
    <property type="nucleotide sequence ID" value="NZ_CP126101.1"/>
</dbReference>
<reference evidence="1" key="1">
    <citation type="submission" date="2023-05" db="EMBL/GenBank/DDBJ databases">
        <title>Comparative genomics of Bacillaceae isolates and their secondary metabolite potential.</title>
        <authorList>
            <person name="Song L."/>
            <person name="Nielsen L.J."/>
            <person name="Mohite O."/>
            <person name="Xu X."/>
            <person name="Weber T."/>
            <person name="Kovacs A.T."/>
        </authorList>
    </citation>
    <scope>NUCLEOTIDE SEQUENCE</scope>
    <source>
        <strain evidence="1">LY1</strain>
    </source>
</reference>
<proteinExistence type="predicted"/>
<protein>
    <submittedName>
        <fullName evidence="1">Uncharacterized protein</fullName>
    </submittedName>
</protein>
<name>A0AAX3WR40_9BACI</name>
<evidence type="ECO:0000313" key="1">
    <source>
        <dbReference type="EMBL" id="WHY50267.1"/>
    </source>
</evidence>
<accession>A0AAX3WR40</accession>
<dbReference type="AlphaFoldDB" id="A0AAX3WR40"/>
<dbReference type="EMBL" id="CP126101">
    <property type="protein sequence ID" value="WHY50267.1"/>
    <property type="molecule type" value="Genomic_DNA"/>
</dbReference>
<gene>
    <name evidence="1" type="ORF">QNH24_18315</name>
</gene>
<sequence length="192" mass="22079">MKITESMIPLIEKALGFELYEWQRAYLLGEISKAPTVRRAGRTTAYIVKLLLTNDRSIDSNKYEDIQEYKDLQTPYYDDIFKDELQMIDDKLTSVGLRTCLLKPKKNVLRNIKIGVEMNTDKLQLKLRAIEKHAGALADELEAIDNDWKCDYCGSYSYSTMYTSDEAIYMTCAECGKRVESDELPTQLEGSE</sequence>
<dbReference type="Proteomes" id="UP001178322">
    <property type="component" value="Chromosome"/>
</dbReference>